<dbReference type="PROSITE" id="PS51257">
    <property type="entry name" value="PROKAR_LIPOPROTEIN"/>
    <property type="match status" value="1"/>
</dbReference>
<dbReference type="EMBL" id="BAABAQ010000023">
    <property type="protein sequence ID" value="GAA4210443.1"/>
    <property type="molecule type" value="Genomic_DNA"/>
</dbReference>
<organism evidence="4 5">
    <name type="scientific">Streptosporangium oxazolinicum</name>
    <dbReference type="NCBI Taxonomy" id="909287"/>
    <lineage>
        <taxon>Bacteria</taxon>
        <taxon>Bacillati</taxon>
        <taxon>Actinomycetota</taxon>
        <taxon>Actinomycetes</taxon>
        <taxon>Streptosporangiales</taxon>
        <taxon>Streptosporangiaceae</taxon>
        <taxon>Streptosporangium</taxon>
    </lineage>
</organism>
<keyword evidence="2" id="KW-0732">Signal</keyword>
<feature type="compositionally biased region" description="Low complexity" evidence="1">
    <location>
        <begin position="49"/>
        <end position="64"/>
    </location>
</feature>
<feature type="domain" description="DUF4232" evidence="3">
    <location>
        <begin position="88"/>
        <end position="213"/>
    </location>
</feature>
<evidence type="ECO:0000313" key="4">
    <source>
        <dbReference type="EMBL" id="GAA4210443.1"/>
    </source>
</evidence>
<accession>A0ABP8BME4</accession>
<feature type="signal peptide" evidence="2">
    <location>
        <begin position="1"/>
        <end position="28"/>
    </location>
</feature>
<dbReference type="Pfam" id="PF14016">
    <property type="entry name" value="DUF4232"/>
    <property type="match status" value="1"/>
</dbReference>
<evidence type="ECO:0000313" key="5">
    <source>
        <dbReference type="Proteomes" id="UP001501251"/>
    </source>
</evidence>
<dbReference type="Proteomes" id="UP001501251">
    <property type="component" value="Unassembled WGS sequence"/>
</dbReference>
<sequence length="219" mass="22683">MKRSLGAKRLTAASAVAAAMLTAVAACAPPVSSVRSATPIQNAPLTGNTTPSPVPSSAPARAATFTRPAATVQTASLSGADVGGAGRCRTEALAARVGRVKVEAGQWYAPLAFTNTSGKTCWVYGFVGLIMIDGNGDALRTRTRRDSVRPHRITLLPRASAHAGVHWTQVPGGNRPCPTSARLMIIPPDEVAHLEIPFRATVCGDGHLLVTPMAPGKHP</sequence>
<evidence type="ECO:0000256" key="2">
    <source>
        <dbReference type="SAM" id="SignalP"/>
    </source>
</evidence>
<evidence type="ECO:0000256" key="1">
    <source>
        <dbReference type="SAM" id="MobiDB-lite"/>
    </source>
</evidence>
<name>A0ABP8BME4_9ACTN</name>
<protein>
    <recommendedName>
        <fullName evidence="3">DUF4232 domain-containing protein</fullName>
    </recommendedName>
</protein>
<evidence type="ECO:0000259" key="3">
    <source>
        <dbReference type="Pfam" id="PF14016"/>
    </source>
</evidence>
<feature type="compositionally biased region" description="Polar residues" evidence="1">
    <location>
        <begin position="39"/>
        <end position="48"/>
    </location>
</feature>
<dbReference type="InterPro" id="IPR025326">
    <property type="entry name" value="DUF4232"/>
</dbReference>
<reference evidence="5" key="1">
    <citation type="journal article" date="2019" name="Int. J. Syst. Evol. Microbiol.">
        <title>The Global Catalogue of Microorganisms (GCM) 10K type strain sequencing project: providing services to taxonomists for standard genome sequencing and annotation.</title>
        <authorList>
            <consortium name="The Broad Institute Genomics Platform"/>
            <consortium name="The Broad Institute Genome Sequencing Center for Infectious Disease"/>
            <person name="Wu L."/>
            <person name="Ma J."/>
        </authorList>
    </citation>
    <scope>NUCLEOTIDE SEQUENCE [LARGE SCALE GENOMIC DNA]</scope>
    <source>
        <strain evidence="5">JCM 17388</strain>
    </source>
</reference>
<dbReference type="RefSeq" id="WP_344923408.1">
    <property type="nucleotide sequence ID" value="NZ_BAABAQ010000023.1"/>
</dbReference>
<feature type="region of interest" description="Disordered" evidence="1">
    <location>
        <begin position="39"/>
        <end position="64"/>
    </location>
</feature>
<gene>
    <name evidence="4" type="ORF">GCM10022252_78270</name>
</gene>
<keyword evidence="5" id="KW-1185">Reference proteome</keyword>
<feature type="chain" id="PRO_5045549204" description="DUF4232 domain-containing protein" evidence="2">
    <location>
        <begin position="29"/>
        <end position="219"/>
    </location>
</feature>
<proteinExistence type="predicted"/>
<comment type="caution">
    <text evidence="4">The sequence shown here is derived from an EMBL/GenBank/DDBJ whole genome shotgun (WGS) entry which is preliminary data.</text>
</comment>